<dbReference type="EMBL" id="JACIEW010000008">
    <property type="protein sequence ID" value="MBB4053389.1"/>
    <property type="molecule type" value="Genomic_DNA"/>
</dbReference>
<dbReference type="InterPro" id="IPR036591">
    <property type="entry name" value="YggU-like_sf"/>
</dbReference>
<protein>
    <recommendedName>
        <fullName evidence="2">UPF0235 protein GGR20_003049</fullName>
    </recommendedName>
</protein>
<comment type="similarity">
    <text evidence="1 2">Belongs to the UPF0235 family.</text>
</comment>
<dbReference type="RefSeq" id="WP_420827453.1">
    <property type="nucleotide sequence ID" value="NZ_JACIEW010000008.1"/>
</dbReference>
<dbReference type="AlphaFoldDB" id="A0A7W6IPP9"/>
<reference evidence="3 4" key="1">
    <citation type="submission" date="2020-08" db="EMBL/GenBank/DDBJ databases">
        <title>Genomic Encyclopedia of Type Strains, Phase IV (KMG-IV): sequencing the most valuable type-strain genomes for metagenomic binning, comparative biology and taxonomic classification.</title>
        <authorList>
            <person name="Goeker M."/>
        </authorList>
    </citation>
    <scope>NUCLEOTIDE SEQUENCE [LARGE SCALE GENOMIC DNA]</scope>
    <source>
        <strain evidence="3 4">DSM 23447</strain>
    </source>
</reference>
<gene>
    <name evidence="3" type="ORF">GGR20_003049</name>
</gene>
<evidence type="ECO:0000256" key="1">
    <source>
        <dbReference type="ARBA" id="ARBA00010364"/>
    </source>
</evidence>
<sequence>MCTLPGFARQTATGLLLYLRVTPNAGRDTIEGSQVRADGSVVLRVRVSAVPDKGRANAAVIALIAKALGAPKTSISLVSGDTGRLKTVSVAGPAPALFARASALAG</sequence>
<name>A0A7W6IPP9_9HYPH</name>
<dbReference type="SMART" id="SM01152">
    <property type="entry name" value="DUF167"/>
    <property type="match status" value="1"/>
</dbReference>
<keyword evidence="4" id="KW-1185">Reference proteome</keyword>
<accession>A0A7W6IPP9</accession>
<evidence type="ECO:0000313" key="3">
    <source>
        <dbReference type="EMBL" id="MBB4053389.1"/>
    </source>
</evidence>
<evidence type="ECO:0000256" key="2">
    <source>
        <dbReference type="HAMAP-Rule" id="MF_00634"/>
    </source>
</evidence>
<organism evidence="3 4">
    <name type="scientific">Devosia subaequoris</name>
    <dbReference type="NCBI Taxonomy" id="395930"/>
    <lineage>
        <taxon>Bacteria</taxon>
        <taxon>Pseudomonadati</taxon>
        <taxon>Pseudomonadota</taxon>
        <taxon>Alphaproteobacteria</taxon>
        <taxon>Hyphomicrobiales</taxon>
        <taxon>Devosiaceae</taxon>
        <taxon>Devosia</taxon>
    </lineage>
</organism>
<dbReference type="Proteomes" id="UP000547011">
    <property type="component" value="Unassembled WGS sequence"/>
</dbReference>
<comment type="caution">
    <text evidence="3">The sequence shown here is derived from an EMBL/GenBank/DDBJ whole genome shotgun (WGS) entry which is preliminary data.</text>
</comment>
<dbReference type="NCBIfam" id="TIGR00251">
    <property type="entry name" value="DUF167 family protein"/>
    <property type="match status" value="1"/>
</dbReference>
<dbReference type="HAMAP" id="MF_00634">
    <property type="entry name" value="UPF0235"/>
    <property type="match status" value="1"/>
</dbReference>
<evidence type="ECO:0000313" key="4">
    <source>
        <dbReference type="Proteomes" id="UP000547011"/>
    </source>
</evidence>
<dbReference type="Gene3D" id="3.30.1200.10">
    <property type="entry name" value="YggU-like"/>
    <property type="match status" value="1"/>
</dbReference>
<dbReference type="Pfam" id="PF02594">
    <property type="entry name" value="DUF167"/>
    <property type="match status" value="1"/>
</dbReference>
<dbReference type="SUPFAM" id="SSF69786">
    <property type="entry name" value="YggU-like"/>
    <property type="match status" value="1"/>
</dbReference>
<dbReference type="InterPro" id="IPR003746">
    <property type="entry name" value="DUF167"/>
</dbReference>
<proteinExistence type="inferred from homology"/>